<dbReference type="PANTHER" id="PTHR31302:SF31">
    <property type="entry name" value="PHOSPHODIESTERASE YAEI"/>
    <property type="match status" value="1"/>
</dbReference>
<keyword evidence="2" id="KW-0378">Hydrolase</keyword>
<accession>A0ABP8XSE5</accession>
<keyword evidence="3" id="KW-0472">Membrane</keyword>
<dbReference type="SUPFAM" id="SSF56300">
    <property type="entry name" value="Metallo-dependent phosphatases"/>
    <property type="match status" value="1"/>
</dbReference>
<keyword evidence="6" id="KW-1185">Reference proteome</keyword>
<feature type="domain" description="Calcineurin-like phosphoesterase" evidence="4">
    <location>
        <begin position="157"/>
        <end position="323"/>
    </location>
</feature>
<keyword evidence="3" id="KW-0812">Transmembrane</keyword>
<dbReference type="InterPro" id="IPR004843">
    <property type="entry name" value="Calcineurin-like_PHP"/>
</dbReference>
<keyword evidence="3" id="KW-1133">Transmembrane helix</keyword>
<evidence type="ECO:0000256" key="2">
    <source>
        <dbReference type="ARBA" id="ARBA00022801"/>
    </source>
</evidence>
<dbReference type="InterPro" id="IPR029052">
    <property type="entry name" value="Metallo-depent_PP-like"/>
</dbReference>
<evidence type="ECO:0000256" key="1">
    <source>
        <dbReference type="ARBA" id="ARBA00022723"/>
    </source>
</evidence>
<dbReference type="PANTHER" id="PTHR31302">
    <property type="entry name" value="TRANSMEMBRANE PROTEIN WITH METALLOPHOSPHOESTERASE DOMAIN-RELATED"/>
    <property type="match status" value="1"/>
</dbReference>
<feature type="transmembrane region" description="Helical" evidence="3">
    <location>
        <begin position="110"/>
        <end position="132"/>
    </location>
</feature>
<dbReference type="Proteomes" id="UP001500325">
    <property type="component" value="Unassembled WGS sequence"/>
</dbReference>
<evidence type="ECO:0000256" key="3">
    <source>
        <dbReference type="SAM" id="Phobius"/>
    </source>
</evidence>
<dbReference type="Pfam" id="PF00149">
    <property type="entry name" value="Metallophos"/>
    <property type="match status" value="1"/>
</dbReference>
<organism evidence="5 6">
    <name type="scientific">Pseudonocardia yuanmonensis</name>
    <dbReference type="NCBI Taxonomy" id="1095914"/>
    <lineage>
        <taxon>Bacteria</taxon>
        <taxon>Bacillati</taxon>
        <taxon>Actinomycetota</taxon>
        <taxon>Actinomycetes</taxon>
        <taxon>Pseudonocardiales</taxon>
        <taxon>Pseudonocardiaceae</taxon>
        <taxon>Pseudonocardia</taxon>
    </lineage>
</organism>
<gene>
    <name evidence="5" type="ORF">GCM10023215_63060</name>
</gene>
<name>A0ABP8XSE5_9PSEU</name>
<comment type="caution">
    <text evidence="5">The sequence shown here is derived from an EMBL/GenBank/DDBJ whole genome shotgun (WGS) entry which is preliminary data.</text>
</comment>
<evidence type="ECO:0000259" key="4">
    <source>
        <dbReference type="Pfam" id="PF00149"/>
    </source>
</evidence>
<dbReference type="CDD" id="cd07385">
    <property type="entry name" value="MPP_YkuE_C"/>
    <property type="match status" value="1"/>
</dbReference>
<dbReference type="Gene3D" id="3.60.21.10">
    <property type="match status" value="1"/>
</dbReference>
<sequence length="381" mass="40538">MDPVVGFVAGILALLALTHGYLYLRVVRDVVRSRRGRVTGAVVLTVLGLCTAGAFLTRRVLTAEQAAPLHHVGYLWFALALYAALVLVVGELLRLVLRVTGRSSPERRRFLARAIAGTAGVVALGTVTYGAVEARRPRVERREVVLDRLDPAFDGFTIATVSDIHLGPLVDGADLRGFVATINAAGPDVVAVVGDLVDGSVADLGRYAAPLRELTADTYFVTGNHEYFSGAAEWTQFLPTLGVRVLRNERVTLRRGAATLDLAGCDDRTAAASGVPGHGFDLDRALAGRDPEAPVVLLTHQPVMVDRAARAGVDLQISGHTHGGQLTPLTHVALLDQPVLAGLTRIGGTWLYVTRGLGFWGPPVRVGSPPEITLLTLRSGR</sequence>
<protein>
    <submittedName>
        <fullName evidence="5">Metallophosphoesterase</fullName>
    </submittedName>
</protein>
<feature type="transmembrane region" description="Helical" evidence="3">
    <location>
        <begin position="6"/>
        <end position="24"/>
    </location>
</feature>
<feature type="transmembrane region" description="Helical" evidence="3">
    <location>
        <begin position="76"/>
        <end position="98"/>
    </location>
</feature>
<evidence type="ECO:0000313" key="6">
    <source>
        <dbReference type="Proteomes" id="UP001500325"/>
    </source>
</evidence>
<keyword evidence="1" id="KW-0479">Metal-binding</keyword>
<reference evidence="6" key="1">
    <citation type="journal article" date="2019" name="Int. J. Syst. Evol. Microbiol.">
        <title>The Global Catalogue of Microorganisms (GCM) 10K type strain sequencing project: providing services to taxonomists for standard genome sequencing and annotation.</title>
        <authorList>
            <consortium name="The Broad Institute Genomics Platform"/>
            <consortium name="The Broad Institute Genome Sequencing Center for Infectious Disease"/>
            <person name="Wu L."/>
            <person name="Ma J."/>
        </authorList>
    </citation>
    <scope>NUCLEOTIDE SEQUENCE [LARGE SCALE GENOMIC DNA]</scope>
    <source>
        <strain evidence="6">JCM 18055</strain>
    </source>
</reference>
<proteinExistence type="predicted"/>
<dbReference type="EMBL" id="BAABIC010000033">
    <property type="protein sequence ID" value="GAA4711913.1"/>
    <property type="molecule type" value="Genomic_DNA"/>
</dbReference>
<evidence type="ECO:0000313" key="5">
    <source>
        <dbReference type="EMBL" id="GAA4711913.1"/>
    </source>
</evidence>
<dbReference type="InterPro" id="IPR051158">
    <property type="entry name" value="Metallophosphoesterase_sf"/>
</dbReference>
<feature type="transmembrane region" description="Helical" evidence="3">
    <location>
        <begin position="36"/>
        <end position="56"/>
    </location>
</feature>